<feature type="transmembrane region" description="Helical" evidence="7">
    <location>
        <begin position="192"/>
        <end position="208"/>
    </location>
</feature>
<accession>A0A3N0BDW7</accession>
<organism evidence="8 9">
    <name type="scientific">Paraeggerthella hongkongensis</name>
    <dbReference type="NCBI Taxonomy" id="230658"/>
    <lineage>
        <taxon>Bacteria</taxon>
        <taxon>Bacillati</taxon>
        <taxon>Actinomycetota</taxon>
        <taxon>Coriobacteriia</taxon>
        <taxon>Eggerthellales</taxon>
        <taxon>Eggerthellaceae</taxon>
        <taxon>Paraeggerthella</taxon>
    </lineage>
</organism>
<evidence type="ECO:0000256" key="7">
    <source>
        <dbReference type="SAM" id="Phobius"/>
    </source>
</evidence>
<dbReference type="PANTHER" id="PTHR30250:SF10">
    <property type="entry name" value="LIPOPOLYSACCHARIDE BIOSYNTHESIS PROTEIN WZXC"/>
    <property type="match status" value="1"/>
</dbReference>
<feature type="transmembrane region" description="Helical" evidence="7">
    <location>
        <begin position="58"/>
        <end position="82"/>
    </location>
</feature>
<evidence type="ECO:0000256" key="5">
    <source>
        <dbReference type="ARBA" id="ARBA00022989"/>
    </source>
</evidence>
<dbReference type="Proteomes" id="UP000278632">
    <property type="component" value="Unassembled WGS sequence"/>
</dbReference>
<dbReference type="CDD" id="cd13127">
    <property type="entry name" value="MATE_tuaB_like"/>
    <property type="match status" value="1"/>
</dbReference>
<gene>
    <name evidence="8" type="ORF">DMP08_05520</name>
</gene>
<dbReference type="GO" id="GO:0005886">
    <property type="term" value="C:plasma membrane"/>
    <property type="evidence" value="ECO:0007669"/>
    <property type="project" value="UniProtKB-SubCell"/>
</dbReference>
<protein>
    <submittedName>
        <fullName evidence="8">Flippase</fullName>
    </submittedName>
</protein>
<feature type="transmembrane region" description="Helical" evidence="7">
    <location>
        <begin position="306"/>
        <end position="328"/>
    </location>
</feature>
<dbReference type="AlphaFoldDB" id="A0A3N0BDW7"/>
<feature type="transmembrane region" description="Helical" evidence="7">
    <location>
        <begin position="126"/>
        <end position="143"/>
    </location>
</feature>
<evidence type="ECO:0000256" key="1">
    <source>
        <dbReference type="ARBA" id="ARBA00004651"/>
    </source>
</evidence>
<name>A0A3N0BDW7_9ACTN</name>
<evidence type="ECO:0000313" key="9">
    <source>
        <dbReference type="Proteomes" id="UP000278632"/>
    </source>
</evidence>
<reference evidence="9" key="1">
    <citation type="submission" date="2018-05" db="EMBL/GenBank/DDBJ databases">
        <title>Genome Sequencing of selected type strains of the family Eggerthellaceae.</title>
        <authorList>
            <person name="Danylec N."/>
            <person name="Stoll D.A."/>
            <person name="Doetsch A."/>
            <person name="Huch M."/>
        </authorList>
    </citation>
    <scope>NUCLEOTIDE SEQUENCE [LARGE SCALE GENOMIC DNA]</scope>
    <source>
        <strain evidence="9">DSM 16106</strain>
    </source>
</reference>
<keyword evidence="5 7" id="KW-1133">Transmembrane helix</keyword>
<feature type="transmembrane region" description="Helical" evidence="7">
    <location>
        <begin position="94"/>
        <end position="114"/>
    </location>
</feature>
<dbReference type="Pfam" id="PF13440">
    <property type="entry name" value="Polysacc_synt_3"/>
    <property type="match status" value="1"/>
</dbReference>
<feature type="transmembrane region" description="Helical" evidence="7">
    <location>
        <begin position="340"/>
        <end position="360"/>
    </location>
</feature>
<comment type="subcellular location">
    <subcellularLocation>
        <location evidence="1">Cell membrane</location>
        <topology evidence="1">Multi-pass membrane protein</topology>
    </subcellularLocation>
</comment>
<comment type="caution">
    <text evidence="8">The sequence shown here is derived from an EMBL/GenBank/DDBJ whole genome shotgun (WGS) entry which is preliminary data.</text>
</comment>
<evidence type="ECO:0000256" key="4">
    <source>
        <dbReference type="ARBA" id="ARBA00022692"/>
    </source>
</evidence>
<evidence type="ECO:0000313" key="8">
    <source>
        <dbReference type="EMBL" id="RNL45777.1"/>
    </source>
</evidence>
<evidence type="ECO:0000256" key="3">
    <source>
        <dbReference type="ARBA" id="ARBA00022475"/>
    </source>
</evidence>
<feature type="transmembrane region" description="Helical" evidence="7">
    <location>
        <begin position="164"/>
        <end position="186"/>
    </location>
</feature>
<dbReference type="EMBL" id="QICD01000007">
    <property type="protein sequence ID" value="RNL45777.1"/>
    <property type="molecule type" value="Genomic_DNA"/>
</dbReference>
<keyword evidence="9" id="KW-1185">Reference proteome</keyword>
<keyword evidence="3" id="KW-1003">Cell membrane</keyword>
<keyword evidence="4 7" id="KW-0812">Transmembrane</keyword>
<dbReference type="PANTHER" id="PTHR30250">
    <property type="entry name" value="PST FAMILY PREDICTED COLANIC ACID TRANSPORTER"/>
    <property type="match status" value="1"/>
</dbReference>
<feature type="transmembrane region" description="Helical" evidence="7">
    <location>
        <begin position="381"/>
        <end position="411"/>
    </location>
</feature>
<comment type="similarity">
    <text evidence="2">Belongs to the polysaccharide synthase family.</text>
</comment>
<evidence type="ECO:0000256" key="6">
    <source>
        <dbReference type="ARBA" id="ARBA00023136"/>
    </source>
</evidence>
<feature type="transmembrane region" description="Helical" evidence="7">
    <location>
        <begin position="431"/>
        <end position="449"/>
    </location>
</feature>
<evidence type="ECO:0000256" key="2">
    <source>
        <dbReference type="ARBA" id="ARBA00007430"/>
    </source>
</evidence>
<proteinExistence type="inferred from homology"/>
<keyword evidence="6 7" id="KW-0472">Membrane</keyword>
<sequence length="497" mass="54629">MPQEDQILKINSENINSLKQRTVIALFWKLFERGGGMAVQLIVQIVLARLLAPEQFGLLAIMLVFINVGNTIVVSGLNTALVQSETASNKDCSTVFWLSSSISLVLYIAVFFAAPAISQFYGSADLVWPLRVLGLVLIINAYNSVQVAIVQRRLEFKKVFYSSISSVVVSGTIGIVLAVLGAGLWALVAQQIFYQLISCLVLAFQVSWKPSLVFDLKRTRELFGFGWKLLVSGLLDVGYQSLSDLIIGKQFSTASLGLVSQGKKYPAAVGGILDGAIQSVMLSAVSHVQSDVEQVKRLVRRALKTSTYLIMPAMVMFASTAQSLVLVLLGEQWLPCVWFMQVYCFVYAMLPIHTSNLQALNGMGRSDLFLKLELIKKSYGIVFILLTALVLQDIYAMVASYLLTGVIGTFVNAYPNKKVIGYSYSEQLKDIFPAFILTIVAAACAWPFSLLSMPPLVTIAIQALVMTVVYLALSKLFHVEAFEYLLATVKGFMRSRG</sequence>
<dbReference type="InterPro" id="IPR050833">
    <property type="entry name" value="Poly_Biosynth_Transport"/>
</dbReference>
<feature type="transmembrane region" description="Helical" evidence="7">
    <location>
        <begin position="456"/>
        <end position="473"/>
    </location>
</feature>